<dbReference type="VEuPathDB" id="FungiDB:EYZ11_007113"/>
<dbReference type="AlphaFoldDB" id="A0A4S3JG64"/>
<dbReference type="Proteomes" id="UP000308092">
    <property type="component" value="Unassembled WGS sequence"/>
</dbReference>
<dbReference type="GeneID" id="54333225"/>
<feature type="signal peptide" evidence="2">
    <location>
        <begin position="1"/>
        <end position="17"/>
    </location>
</feature>
<sequence length="325" mass="34258">MHLQTYLLGLLAANALAAKVGEFDADKCADASGLQTCYDKAKSAYNDCVKTKCDKHENGKTVDNPDCLNQCACVRGQAQIDCAASSCWNQVYSCEYQLTVGKYLEGCPTAKLDGIPFWPPPDKAPGGCSCNIAKVEQAMYGASQIVMSKCRDETDQDKSHACVCCGYSVTLSSLPDICPNTNPAQLGLDMSDLQDDTWNTCAKTMEKIDCAKEFGYAKLDTYYKPGQPIKNGTESLSATGGSITSPVSATFTWTASNSTHIITAQSTDAKVTSSTTASATSDKSSASGSSTTSASSPTQTDAAVRSGMNSLLWTGIVAAAVFVQV</sequence>
<keyword evidence="2" id="KW-0732">Signal</keyword>
<accession>A0A4S3JG64</accession>
<evidence type="ECO:0008006" key="7">
    <source>
        <dbReference type="Google" id="ProtNLM"/>
    </source>
</evidence>
<comment type="caution">
    <text evidence="4">The sequence shown here is derived from an EMBL/GenBank/DDBJ whole genome shotgun (WGS) entry which is preliminary data.</text>
</comment>
<evidence type="ECO:0000313" key="6">
    <source>
        <dbReference type="Proteomes" id="UP000324241"/>
    </source>
</evidence>
<evidence type="ECO:0000313" key="3">
    <source>
        <dbReference type="EMBL" id="KAA8643750.1"/>
    </source>
</evidence>
<evidence type="ECO:0000313" key="5">
    <source>
        <dbReference type="Proteomes" id="UP000308092"/>
    </source>
</evidence>
<dbReference type="OrthoDB" id="3538998at2759"/>
<dbReference type="EMBL" id="QUQM01000005">
    <property type="protein sequence ID" value="KAA8643750.1"/>
    <property type="molecule type" value="Genomic_DNA"/>
</dbReference>
<protein>
    <recommendedName>
        <fullName evidence="7">Extracellular membrane protein CFEM domain-containing protein</fullName>
    </recommendedName>
</protein>
<evidence type="ECO:0000313" key="4">
    <source>
        <dbReference type="EMBL" id="THC93418.1"/>
    </source>
</evidence>
<dbReference type="EMBL" id="SOSA01000266">
    <property type="protein sequence ID" value="THC93418.1"/>
    <property type="molecule type" value="Genomic_DNA"/>
</dbReference>
<evidence type="ECO:0000256" key="1">
    <source>
        <dbReference type="SAM" id="MobiDB-lite"/>
    </source>
</evidence>
<evidence type="ECO:0000256" key="2">
    <source>
        <dbReference type="SAM" id="SignalP"/>
    </source>
</evidence>
<feature type="region of interest" description="Disordered" evidence="1">
    <location>
        <begin position="277"/>
        <end position="301"/>
    </location>
</feature>
<dbReference type="RefSeq" id="XP_033423111.1">
    <property type="nucleotide sequence ID" value="XM_033575093.1"/>
</dbReference>
<organism evidence="4 5">
    <name type="scientific">Aspergillus tanneri</name>
    <dbReference type="NCBI Taxonomy" id="1220188"/>
    <lineage>
        <taxon>Eukaryota</taxon>
        <taxon>Fungi</taxon>
        <taxon>Dikarya</taxon>
        <taxon>Ascomycota</taxon>
        <taxon>Pezizomycotina</taxon>
        <taxon>Eurotiomycetes</taxon>
        <taxon>Eurotiomycetidae</taxon>
        <taxon>Eurotiales</taxon>
        <taxon>Aspergillaceae</taxon>
        <taxon>Aspergillus</taxon>
        <taxon>Aspergillus subgen. Circumdati</taxon>
    </lineage>
</organism>
<feature type="chain" id="PRO_5036122114" description="Extracellular membrane protein CFEM domain-containing protein" evidence="2">
    <location>
        <begin position="18"/>
        <end position="325"/>
    </location>
</feature>
<reference evidence="4 5" key="1">
    <citation type="submission" date="2019-03" db="EMBL/GenBank/DDBJ databases">
        <title>The genome sequence of a newly discovered highly antifungal drug resistant Aspergillus species, Aspergillus tanneri NIH 1004.</title>
        <authorList>
            <person name="Mounaud S."/>
            <person name="Singh I."/>
            <person name="Joardar V."/>
            <person name="Pakala S."/>
            <person name="Pakala S."/>
            <person name="Venepally P."/>
            <person name="Hoover J."/>
            <person name="Nierman W."/>
            <person name="Chung J."/>
            <person name="Losada L."/>
        </authorList>
    </citation>
    <scope>NUCLEOTIDE SEQUENCE [LARGE SCALE GENOMIC DNA]</scope>
    <source>
        <strain evidence="4 5">NIH1004</strain>
    </source>
</reference>
<reference evidence="3 6" key="2">
    <citation type="submission" date="2019-08" db="EMBL/GenBank/DDBJ databases">
        <title>The genome sequence of a newly discovered highly antifungal drug resistant Aspergillus species, Aspergillus tanneri NIH 1004.</title>
        <authorList>
            <person name="Mounaud S."/>
            <person name="Singh I."/>
            <person name="Joardar V."/>
            <person name="Pakala S."/>
            <person name="Pakala S."/>
            <person name="Venepally P."/>
            <person name="Chung J.K."/>
            <person name="Losada L."/>
            <person name="Nierman W.C."/>
        </authorList>
    </citation>
    <scope>NUCLEOTIDE SEQUENCE [LARGE SCALE GENOMIC DNA]</scope>
    <source>
        <strain evidence="3 6">NIH1004</strain>
    </source>
</reference>
<gene>
    <name evidence="3" type="ORF">ATNIH1004_010524</name>
    <name evidence="4" type="ORF">EYZ11_007113</name>
</gene>
<proteinExistence type="predicted"/>
<keyword evidence="5" id="KW-1185">Reference proteome</keyword>
<name>A0A4S3JG64_9EURO</name>
<dbReference type="Proteomes" id="UP000324241">
    <property type="component" value="Unassembled WGS sequence"/>
</dbReference>